<dbReference type="EMBL" id="PGGS01000597">
    <property type="protein sequence ID" value="PNH02782.1"/>
    <property type="molecule type" value="Genomic_DNA"/>
</dbReference>
<keyword evidence="2" id="KW-1185">Reference proteome</keyword>
<protein>
    <submittedName>
        <fullName evidence="1">Uncharacterized protein</fullName>
    </submittedName>
</protein>
<accession>A0A2J7ZR93</accession>
<proteinExistence type="predicted"/>
<evidence type="ECO:0000313" key="1">
    <source>
        <dbReference type="EMBL" id="PNH02782.1"/>
    </source>
</evidence>
<dbReference type="Proteomes" id="UP000236333">
    <property type="component" value="Unassembled WGS sequence"/>
</dbReference>
<evidence type="ECO:0000313" key="2">
    <source>
        <dbReference type="Proteomes" id="UP000236333"/>
    </source>
</evidence>
<reference evidence="1 2" key="1">
    <citation type="journal article" date="2017" name="Mol. Biol. Evol.">
        <title>The 4-celled Tetrabaena socialis nuclear genome reveals the essential components for genetic control of cell number at the origin of multicellularity in the volvocine lineage.</title>
        <authorList>
            <person name="Featherston J."/>
            <person name="Arakaki Y."/>
            <person name="Hanschen E.R."/>
            <person name="Ferris P.J."/>
            <person name="Michod R.E."/>
            <person name="Olson B.J.S.C."/>
            <person name="Nozaki H."/>
            <person name="Durand P.M."/>
        </authorList>
    </citation>
    <scope>NUCLEOTIDE SEQUENCE [LARGE SCALE GENOMIC DNA]</scope>
    <source>
        <strain evidence="1 2">NIES-571</strain>
    </source>
</reference>
<sequence>MHMPTPYRSPPVTTQAFGVSETEALDADEEDTACPAAAYDFLTVSSTQNGQRDLQQRQDACKRHHCRVIKSCLTHSHTHTCKRHGTAGVDGDCAMVFPRVFRKFLIWVGATGMFLLPRLGVNVVPHLPAIALVFGCNQLTSLTCELDRDYTPAMREALQAKPEDERGDTITKIQPSGENERVLQAASRAEAYMQTKEGQNPRLLGTEEAKSNLRRAMHVASGRHVIGLTMMAYILTGNSTFEATFRTAPLAFEPFLALALDGNADTVETTQQLAPTGDSLGYKLVSDLTDYLHRGQELCGVDCSWFLIRMNYERAMLPADARDAAPEVMGPRRRGRPPANANVNATPVRAGYHGAYGNAEDYMDAEEPARAPSCLPTTGKRLSRMYNRTAS</sequence>
<dbReference type="OrthoDB" id="550887at2759"/>
<comment type="caution">
    <text evidence="1">The sequence shown here is derived from an EMBL/GenBank/DDBJ whole genome shotgun (WGS) entry which is preliminary data.</text>
</comment>
<dbReference type="AlphaFoldDB" id="A0A2J7ZR93"/>
<gene>
    <name evidence="1" type="ORF">TSOC_011206</name>
</gene>
<organism evidence="1 2">
    <name type="scientific">Tetrabaena socialis</name>
    <dbReference type="NCBI Taxonomy" id="47790"/>
    <lineage>
        <taxon>Eukaryota</taxon>
        <taxon>Viridiplantae</taxon>
        <taxon>Chlorophyta</taxon>
        <taxon>core chlorophytes</taxon>
        <taxon>Chlorophyceae</taxon>
        <taxon>CS clade</taxon>
        <taxon>Chlamydomonadales</taxon>
        <taxon>Tetrabaenaceae</taxon>
        <taxon>Tetrabaena</taxon>
    </lineage>
</organism>
<name>A0A2J7ZR93_9CHLO</name>